<proteinExistence type="predicted"/>
<organism evidence="2">
    <name type="scientific">Cupriavidus necator</name>
    <name type="common">Alcaligenes eutrophus</name>
    <name type="synonym">Ralstonia eutropha</name>
    <dbReference type="NCBI Taxonomy" id="106590"/>
    <lineage>
        <taxon>Bacteria</taxon>
        <taxon>Pseudomonadati</taxon>
        <taxon>Pseudomonadota</taxon>
        <taxon>Betaproteobacteria</taxon>
        <taxon>Burkholderiales</taxon>
        <taxon>Burkholderiaceae</taxon>
        <taxon>Cupriavidus</taxon>
    </lineage>
</organism>
<feature type="compositionally biased region" description="Polar residues" evidence="1">
    <location>
        <begin position="1"/>
        <end position="10"/>
    </location>
</feature>
<evidence type="ECO:0000256" key="1">
    <source>
        <dbReference type="SAM" id="MobiDB-lite"/>
    </source>
</evidence>
<dbReference type="AlphaFoldDB" id="A0A1K0ILS6"/>
<dbReference type="EMBL" id="FMSH01000037">
    <property type="protein sequence ID" value="SCU73730.1"/>
    <property type="molecule type" value="Genomic_DNA"/>
</dbReference>
<name>A0A1K0ILS6_CUPNE</name>
<evidence type="ECO:0000313" key="2">
    <source>
        <dbReference type="EMBL" id="SCU73730.1"/>
    </source>
</evidence>
<protein>
    <submittedName>
        <fullName evidence="2">Uncharacterized protein</fullName>
    </submittedName>
</protein>
<gene>
    <name evidence="2" type="ORF">CNECB9_1310035</name>
</gene>
<reference evidence="2" key="1">
    <citation type="submission" date="2016-09" db="EMBL/GenBank/DDBJ databases">
        <authorList>
            <person name="Capua I."/>
            <person name="De Benedictis P."/>
            <person name="Joannis T."/>
            <person name="Lombin L.H."/>
            <person name="Cattoli G."/>
        </authorList>
    </citation>
    <scope>NUCLEOTIDE SEQUENCE</scope>
    <source>
        <strain evidence="2">B9</strain>
    </source>
</reference>
<sequence>MLRASAQTAPTARHSPPTPNAINRRRASAASCIRGKATAIPIAISDHMAPNAAPRRVRIPRFCMSVSRFHPRSAGTGVPVACLANVFAGQPLLNGGDAAVFSGLPDRQTNTAAGGAGRQQYVAASTYNCN</sequence>
<accession>A0A1K0ILS6</accession>
<feature type="region of interest" description="Disordered" evidence="1">
    <location>
        <begin position="1"/>
        <end position="27"/>
    </location>
</feature>